<accession>A0AAD4VDR9</accession>
<sequence length="77" mass="8724">MPSSASLSTPICDEQNLLESPIVKPPIVELQVERVNSQRVDDDRDFNINDIERDPGLRRLMCEEPILLGPCQPVHPF</sequence>
<name>A0AAD4VDR9_PRUDU</name>
<dbReference type="AlphaFoldDB" id="A0AAD4VDR9"/>
<reference evidence="1 2" key="1">
    <citation type="journal article" date="2022" name="G3 (Bethesda)">
        <title>Whole-genome sequence and methylome profiling of the almond [Prunus dulcis (Mill.) D.A. Webb] cultivar 'Nonpareil'.</title>
        <authorList>
            <person name="D'Amico-Willman K.M."/>
            <person name="Ouma W.Z."/>
            <person name="Meulia T."/>
            <person name="Sideli G.M."/>
            <person name="Gradziel T.M."/>
            <person name="Fresnedo-Ramirez J."/>
        </authorList>
    </citation>
    <scope>NUCLEOTIDE SEQUENCE [LARGE SCALE GENOMIC DNA]</scope>
    <source>
        <strain evidence="1">Clone GOH B32 T37-40</strain>
    </source>
</reference>
<proteinExistence type="predicted"/>
<comment type="caution">
    <text evidence="1">The sequence shown here is derived from an EMBL/GenBank/DDBJ whole genome shotgun (WGS) entry which is preliminary data.</text>
</comment>
<gene>
    <name evidence="1" type="ORF">L3X38_032306</name>
</gene>
<dbReference type="EMBL" id="JAJFAZ020000006">
    <property type="protein sequence ID" value="KAI5323234.1"/>
    <property type="molecule type" value="Genomic_DNA"/>
</dbReference>
<evidence type="ECO:0000313" key="1">
    <source>
        <dbReference type="EMBL" id="KAI5323234.1"/>
    </source>
</evidence>
<dbReference type="Proteomes" id="UP001054821">
    <property type="component" value="Chromosome 6"/>
</dbReference>
<organism evidence="1 2">
    <name type="scientific">Prunus dulcis</name>
    <name type="common">Almond</name>
    <name type="synonym">Amygdalus dulcis</name>
    <dbReference type="NCBI Taxonomy" id="3755"/>
    <lineage>
        <taxon>Eukaryota</taxon>
        <taxon>Viridiplantae</taxon>
        <taxon>Streptophyta</taxon>
        <taxon>Embryophyta</taxon>
        <taxon>Tracheophyta</taxon>
        <taxon>Spermatophyta</taxon>
        <taxon>Magnoliopsida</taxon>
        <taxon>eudicotyledons</taxon>
        <taxon>Gunneridae</taxon>
        <taxon>Pentapetalae</taxon>
        <taxon>rosids</taxon>
        <taxon>fabids</taxon>
        <taxon>Rosales</taxon>
        <taxon>Rosaceae</taxon>
        <taxon>Amygdaloideae</taxon>
        <taxon>Amygdaleae</taxon>
        <taxon>Prunus</taxon>
    </lineage>
</organism>
<keyword evidence="2" id="KW-1185">Reference proteome</keyword>
<protein>
    <submittedName>
        <fullName evidence="1">Uncharacterized protein</fullName>
    </submittedName>
</protein>
<evidence type="ECO:0000313" key="2">
    <source>
        <dbReference type="Proteomes" id="UP001054821"/>
    </source>
</evidence>